<keyword evidence="1" id="KW-0472">Membrane</keyword>
<gene>
    <name evidence="2" type="ORF">JF886_02365</name>
</gene>
<feature type="transmembrane region" description="Helical" evidence="1">
    <location>
        <begin position="46"/>
        <end position="72"/>
    </location>
</feature>
<organism evidence="2 3">
    <name type="scientific">Candidatus Aeolococcus gillhamiae</name>
    <dbReference type="NCBI Taxonomy" id="3127015"/>
    <lineage>
        <taxon>Bacteria</taxon>
        <taxon>Bacillati</taxon>
        <taxon>Candidatus Dormiibacterota</taxon>
        <taxon>Candidatus Dormibacteria</taxon>
        <taxon>Candidatus Aeolococcales</taxon>
        <taxon>Candidatus Aeolococcaceae</taxon>
        <taxon>Candidatus Aeolococcus</taxon>
    </lineage>
</organism>
<proteinExistence type="predicted"/>
<keyword evidence="1" id="KW-1133">Transmembrane helix</keyword>
<sequence>MLLVQYGLGVWVTFEGSVPSADHGAGFWGGFIDAITQGPLALSLHALVGTLLIVSAVSLMVRAIWLAHIAVVTPHQHRPW</sequence>
<protein>
    <submittedName>
        <fullName evidence="2">Uncharacterized protein</fullName>
    </submittedName>
</protein>
<dbReference type="Proteomes" id="UP000606991">
    <property type="component" value="Unassembled WGS sequence"/>
</dbReference>
<name>A0A934JV40_9BACT</name>
<evidence type="ECO:0000313" key="3">
    <source>
        <dbReference type="Proteomes" id="UP000606991"/>
    </source>
</evidence>
<dbReference type="EMBL" id="JAEKNS010000033">
    <property type="protein sequence ID" value="MBJ7593699.1"/>
    <property type="molecule type" value="Genomic_DNA"/>
</dbReference>
<accession>A0A934JV40</accession>
<keyword evidence="1" id="KW-0812">Transmembrane</keyword>
<evidence type="ECO:0000256" key="1">
    <source>
        <dbReference type="SAM" id="Phobius"/>
    </source>
</evidence>
<evidence type="ECO:0000313" key="2">
    <source>
        <dbReference type="EMBL" id="MBJ7593699.1"/>
    </source>
</evidence>
<dbReference type="RefSeq" id="WP_337309228.1">
    <property type="nucleotide sequence ID" value="NZ_JAEKNS010000033.1"/>
</dbReference>
<reference evidence="2 3" key="1">
    <citation type="submission" date="2020-10" db="EMBL/GenBank/DDBJ databases">
        <title>Ca. Dormibacterota MAGs.</title>
        <authorList>
            <person name="Montgomery K."/>
        </authorList>
    </citation>
    <scope>NUCLEOTIDE SEQUENCE [LARGE SCALE GENOMIC DNA]</scope>
    <source>
        <strain evidence="2">SC8812_S17_18</strain>
    </source>
</reference>
<dbReference type="AlphaFoldDB" id="A0A934JV40"/>
<comment type="caution">
    <text evidence="2">The sequence shown here is derived from an EMBL/GenBank/DDBJ whole genome shotgun (WGS) entry which is preliminary data.</text>
</comment>